<protein>
    <submittedName>
        <fullName evidence="2">MarR family transcriptional regulator</fullName>
    </submittedName>
</protein>
<sequence>MDRFGQHIDNMYEDFFHMDYLYGEFAKRYGESYYSMSVLFVLGENPEGISQKRLCAELFLPKQTISSIVGTFERRGLATHRTDGADKRSKLHVLTAEGKRRCDEIMGDLRRIELRCAHEIGEDDMIRAHEISKRFLDLFQQAMQS</sequence>
<evidence type="ECO:0000313" key="3">
    <source>
        <dbReference type="Proteomes" id="UP001320544"/>
    </source>
</evidence>
<dbReference type="PROSITE" id="PS50995">
    <property type="entry name" value="HTH_MARR_2"/>
    <property type="match status" value="1"/>
</dbReference>
<gene>
    <name evidence="2" type="ORF">CE91St30_26410</name>
</gene>
<dbReference type="PANTHER" id="PTHR33164:SF43">
    <property type="entry name" value="HTH-TYPE TRANSCRIPTIONAL REPRESSOR YETL"/>
    <property type="match status" value="1"/>
</dbReference>
<dbReference type="Pfam" id="PF12802">
    <property type="entry name" value="MarR_2"/>
    <property type="match status" value="1"/>
</dbReference>
<dbReference type="RefSeq" id="WP_244386545.1">
    <property type="nucleotide sequence ID" value="NZ_AP025564.1"/>
</dbReference>
<dbReference type="InterPro" id="IPR000835">
    <property type="entry name" value="HTH_MarR-typ"/>
</dbReference>
<feature type="domain" description="HTH marR-type" evidence="1">
    <location>
        <begin position="1"/>
        <end position="137"/>
    </location>
</feature>
<dbReference type="EMBL" id="AP025564">
    <property type="protein sequence ID" value="BDE97308.1"/>
    <property type="molecule type" value="Genomic_DNA"/>
</dbReference>
<evidence type="ECO:0000313" key="2">
    <source>
        <dbReference type="EMBL" id="BDE97308.1"/>
    </source>
</evidence>
<dbReference type="Gene3D" id="1.10.10.10">
    <property type="entry name" value="Winged helix-like DNA-binding domain superfamily/Winged helix DNA-binding domain"/>
    <property type="match status" value="1"/>
</dbReference>
<dbReference type="Proteomes" id="UP001320544">
    <property type="component" value="Chromosome"/>
</dbReference>
<dbReference type="InterPro" id="IPR036390">
    <property type="entry name" value="WH_DNA-bd_sf"/>
</dbReference>
<reference evidence="2 3" key="1">
    <citation type="submission" date="2022-01" db="EMBL/GenBank/DDBJ databases">
        <title>Novel bile acid biosynthetic pathways are enriched in the microbiome of centenarians.</title>
        <authorList>
            <person name="Sato Y."/>
            <person name="Atarashi K."/>
            <person name="Plichta R.D."/>
            <person name="Arai Y."/>
            <person name="Sasajima S."/>
            <person name="Kearney M.S."/>
            <person name="Suda W."/>
            <person name="Takeshita K."/>
            <person name="Sasaki T."/>
            <person name="Okamoto S."/>
            <person name="Skelly N.A."/>
            <person name="Okamura Y."/>
            <person name="Vlamakis H."/>
            <person name="Li Y."/>
            <person name="Tanoue T."/>
            <person name="Takei H."/>
            <person name="Nittono H."/>
            <person name="Narushima S."/>
            <person name="Irie J."/>
            <person name="Itoh H."/>
            <person name="Moriya K."/>
            <person name="Sugiura Y."/>
            <person name="Suematsu M."/>
            <person name="Moritoki N."/>
            <person name="Shibata S."/>
            <person name="Littman R.D."/>
            <person name="Fischbach A.M."/>
            <person name="Uwamino Y."/>
            <person name="Inoue T."/>
            <person name="Honda A."/>
            <person name="Hattori M."/>
            <person name="Murai T."/>
            <person name="Xavier J.R."/>
            <person name="Hirose N."/>
            <person name="Honda K."/>
        </authorList>
    </citation>
    <scope>NUCLEOTIDE SEQUENCE [LARGE SCALE GENOMIC DNA]</scope>
    <source>
        <strain evidence="2 3">CE91-St30</strain>
    </source>
</reference>
<dbReference type="PANTHER" id="PTHR33164">
    <property type="entry name" value="TRANSCRIPTIONAL REGULATOR, MARR FAMILY"/>
    <property type="match status" value="1"/>
</dbReference>
<accession>A0ABM7WLP3</accession>
<name>A0ABM7WLP3_9ACTN</name>
<evidence type="ECO:0000259" key="1">
    <source>
        <dbReference type="PROSITE" id="PS50995"/>
    </source>
</evidence>
<dbReference type="InterPro" id="IPR036388">
    <property type="entry name" value="WH-like_DNA-bd_sf"/>
</dbReference>
<dbReference type="SUPFAM" id="SSF46785">
    <property type="entry name" value="Winged helix' DNA-binding domain"/>
    <property type="match status" value="1"/>
</dbReference>
<proteinExistence type="predicted"/>
<organism evidence="2 3">
    <name type="scientific">Raoultibacter timonensis</name>
    <dbReference type="NCBI Taxonomy" id="1907662"/>
    <lineage>
        <taxon>Bacteria</taxon>
        <taxon>Bacillati</taxon>
        <taxon>Actinomycetota</taxon>
        <taxon>Coriobacteriia</taxon>
        <taxon>Eggerthellales</taxon>
        <taxon>Eggerthellaceae</taxon>
        <taxon>Raoultibacter</taxon>
    </lineage>
</organism>
<dbReference type="SMART" id="SM00347">
    <property type="entry name" value="HTH_MARR"/>
    <property type="match status" value="1"/>
</dbReference>
<keyword evidence="3" id="KW-1185">Reference proteome</keyword>
<dbReference type="InterPro" id="IPR039422">
    <property type="entry name" value="MarR/SlyA-like"/>
</dbReference>